<dbReference type="SUPFAM" id="SSF51230">
    <property type="entry name" value="Single hybrid motif"/>
    <property type="match status" value="1"/>
</dbReference>
<dbReference type="InterPro" id="IPR039169">
    <property type="entry name" value="Abitram"/>
</dbReference>
<dbReference type="GO" id="GO:0005634">
    <property type="term" value="C:nucleus"/>
    <property type="evidence" value="ECO:0007669"/>
    <property type="project" value="TreeGrafter"/>
</dbReference>
<accession>A0A7S0V3U8</accession>
<protein>
    <recommendedName>
        <fullName evidence="3">Protein Abitram</fullName>
    </recommendedName>
</protein>
<dbReference type="Gene3D" id="2.40.50.100">
    <property type="match status" value="1"/>
</dbReference>
<evidence type="ECO:0000256" key="1">
    <source>
        <dbReference type="SAM" id="MobiDB-lite"/>
    </source>
</evidence>
<evidence type="ECO:0008006" key="3">
    <source>
        <dbReference type="Google" id="ProtNLM"/>
    </source>
</evidence>
<reference evidence="2" key="1">
    <citation type="submission" date="2021-01" db="EMBL/GenBank/DDBJ databases">
        <authorList>
            <person name="Corre E."/>
            <person name="Pelletier E."/>
            <person name="Niang G."/>
            <person name="Scheremetjew M."/>
            <person name="Finn R."/>
            <person name="Kale V."/>
            <person name="Holt S."/>
            <person name="Cochrane G."/>
            <person name="Meng A."/>
            <person name="Brown T."/>
            <person name="Cohen L."/>
        </authorList>
    </citation>
    <scope>NUCLEOTIDE SEQUENCE</scope>
    <source>
        <strain evidence="2">SAG 63-3</strain>
    </source>
</reference>
<feature type="compositionally biased region" description="Polar residues" evidence="1">
    <location>
        <begin position="126"/>
        <end position="146"/>
    </location>
</feature>
<feature type="region of interest" description="Disordered" evidence="1">
    <location>
        <begin position="218"/>
        <end position="281"/>
    </location>
</feature>
<dbReference type="EMBL" id="HBFM01021855">
    <property type="protein sequence ID" value="CAD8779344.1"/>
    <property type="molecule type" value="Transcribed_RNA"/>
</dbReference>
<dbReference type="PANTHER" id="PTHR13651:SF0">
    <property type="entry name" value="PROTEIN ABITRAM"/>
    <property type="match status" value="1"/>
</dbReference>
<name>A0A7S0V3U8_9CHLO</name>
<feature type="region of interest" description="Disordered" evidence="1">
    <location>
        <begin position="126"/>
        <end position="150"/>
    </location>
</feature>
<sequence>MAGYVNDWMEHTSLLPPRPRTFIEQKYRQYFMIDCNGHPFHDQYIFVAPNGLCVIGLAPSHPLIKSHRESSGYKPTILRYVAPPKEIFSFPDVLLPDEDDDGQTFASCPTIFNKVGGNLNAIESNDKTNNVTLSDTTMPTSSNSRPPSKKNARVFDLKNVSRINFCVGSHDWSATKSSGKRRRDSGGNLQARQTLCFIEGISSSILEENDGLNCEKTSEKTGGLIPGKMGEDVEKPRDSATDYESIHVDLKAEAQDDESSLKQEDTNTDETKNVQVQKAKKLDTRKRNRNEGEMYRVKGKEGVAVAGEDEVADLQRFPVVACVPGRLLEVNRRLLDSPQLLFERPCREGFIGIILPKLENLECILKGLMTRDMYLKERNLGIEDLL</sequence>
<organism evidence="2">
    <name type="scientific">Polytomella parva</name>
    <dbReference type="NCBI Taxonomy" id="51329"/>
    <lineage>
        <taxon>Eukaryota</taxon>
        <taxon>Viridiplantae</taxon>
        <taxon>Chlorophyta</taxon>
        <taxon>core chlorophytes</taxon>
        <taxon>Chlorophyceae</taxon>
        <taxon>CS clade</taxon>
        <taxon>Chlamydomonadales</taxon>
        <taxon>Chlamydomonadaceae</taxon>
        <taxon>Polytomella</taxon>
    </lineage>
</organism>
<proteinExistence type="predicted"/>
<gene>
    <name evidence="2" type="ORF">PPAR00522_LOCUS14230</name>
</gene>
<dbReference type="InterPro" id="IPR011053">
    <property type="entry name" value="Single_hybrid_motif"/>
</dbReference>
<evidence type="ECO:0000313" key="2">
    <source>
        <dbReference type="EMBL" id="CAD8779344.1"/>
    </source>
</evidence>
<dbReference type="PANTHER" id="PTHR13651">
    <property type="entry name" value="PROTEIN ABITRAM"/>
    <property type="match status" value="1"/>
</dbReference>
<dbReference type="AlphaFoldDB" id="A0A7S0V3U8"/>
<feature type="compositionally biased region" description="Basic and acidic residues" evidence="1">
    <location>
        <begin position="229"/>
        <end position="272"/>
    </location>
</feature>